<dbReference type="InterPro" id="IPR032098">
    <property type="entry name" value="Acyltransf_C"/>
</dbReference>
<dbReference type="STRING" id="1088818.A0A2I0A248"/>
<dbReference type="EC" id="2.3.1.51" evidence="5"/>
<dbReference type="AlphaFoldDB" id="A0A2I0A248"/>
<comment type="similarity">
    <text evidence="4">Belongs to the 1-acyl-sn-glycerol-3-phosphate acyltransferase family.</text>
</comment>
<dbReference type="UniPathway" id="UPA00557">
    <property type="reaction ID" value="UER00613"/>
</dbReference>
<evidence type="ECO:0000256" key="5">
    <source>
        <dbReference type="ARBA" id="ARBA00013211"/>
    </source>
</evidence>
<protein>
    <recommendedName>
        <fullName evidence="5">1-acylglycerol-3-phosphate O-acyltransferase</fullName>
        <ecNumber evidence="5">2.3.1.51</ecNumber>
    </recommendedName>
</protein>
<evidence type="ECO:0000259" key="8">
    <source>
        <dbReference type="SMART" id="SM00563"/>
    </source>
</evidence>
<dbReference type="GO" id="GO:0003841">
    <property type="term" value="F:1-acylglycerol-3-phosphate O-acyltransferase activity"/>
    <property type="evidence" value="ECO:0007669"/>
    <property type="project" value="UniProtKB-EC"/>
</dbReference>
<dbReference type="PANTHER" id="PTHR10983:SF16">
    <property type="entry name" value="LYSOCARDIOLIPIN ACYLTRANSFERASE 1"/>
    <property type="match status" value="1"/>
</dbReference>
<organism evidence="9 10">
    <name type="scientific">Apostasia shenzhenica</name>
    <dbReference type="NCBI Taxonomy" id="1088818"/>
    <lineage>
        <taxon>Eukaryota</taxon>
        <taxon>Viridiplantae</taxon>
        <taxon>Streptophyta</taxon>
        <taxon>Embryophyta</taxon>
        <taxon>Tracheophyta</taxon>
        <taxon>Spermatophyta</taxon>
        <taxon>Magnoliopsida</taxon>
        <taxon>Liliopsida</taxon>
        <taxon>Asparagales</taxon>
        <taxon>Orchidaceae</taxon>
        <taxon>Apostasioideae</taxon>
        <taxon>Apostasia</taxon>
    </lineage>
</organism>
<keyword evidence="10" id="KW-1185">Reference proteome</keyword>
<dbReference type="EMBL" id="KZ452037">
    <property type="protein sequence ID" value="PKA49615.1"/>
    <property type="molecule type" value="Genomic_DNA"/>
</dbReference>
<evidence type="ECO:0000256" key="1">
    <source>
        <dbReference type="ARBA" id="ARBA00001141"/>
    </source>
</evidence>
<dbReference type="CDD" id="cd07990">
    <property type="entry name" value="LPLAT_LCLAT1-like"/>
    <property type="match status" value="1"/>
</dbReference>
<evidence type="ECO:0000256" key="6">
    <source>
        <dbReference type="ARBA" id="ARBA00022679"/>
    </source>
</evidence>
<dbReference type="PANTHER" id="PTHR10983">
    <property type="entry name" value="1-ACYLGLYCEROL-3-PHOSPHATE ACYLTRANSFERASE-RELATED"/>
    <property type="match status" value="1"/>
</dbReference>
<reference evidence="9 10" key="1">
    <citation type="journal article" date="2017" name="Nature">
        <title>The Apostasia genome and the evolution of orchids.</title>
        <authorList>
            <person name="Zhang G.Q."/>
            <person name="Liu K.W."/>
            <person name="Li Z."/>
            <person name="Lohaus R."/>
            <person name="Hsiao Y.Y."/>
            <person name="Niu S.C."/>
            <person name="Wang J.Y."/>
            <person name="Lin Y.C."/>
            <person name="Xu Q."/>
            <person name="Chen L.J."/>
            <person name="Yoshida K."/>
            <person name="Fujiwara S."/>
            <person name="Wang Z.W."/>
            <person name="Zhang Y.Q."/>
            <person name="Mitsuda N."/>
            <person name="Wang M."/>
            <person name="Liu G.H."/>
            <person name="Pecoraro L."/>
            <person name="Huang H.X."/>
            <person name="Xiao X.J."/>
            <person name="Lin M."/>
            <person name="Wu X.Y."/>
            <person name="Wu W.L."/>
            <person name="Chen Y.Y."/>
            <person name="Chang S.B."/>
            <person name="Sakamoto S."/>
            <person name="Ohme-Takagi M."/>
            <person name="Yagi M."/>
            <person name="Zeng S.J."/>
            <person name="Shen C.Y."/>
            <person name="Yeh C.M."/>
            <person name="Luo Y.B."/>
            <person name="Tsai W.C."/>
            <person name="Van de Peer Y."/>
            <person name="Liu Z.J."/>
        </authorList>
    </citation>
    <scope>NUCLEOTIDE SEQUENCE [LARGE SCALE GENOMIC DNA]</scope>
    <source>
        <strain evidence="10">cv. Shenzhen</strain>
        <tissue evidence="9">Stem</tissue>
    </source>
</reference>
<dbReference type="Pfam" id="PF01553">
    <property type="entry name" value="Acyltransferase"/>
    <property type="match status" value="1"/>
</dbReference>
<dbReference type="Pfam" id="PF16076">
    <property type="entry name" value="Acyltransf_C"/>
    <property type="match status" value="1"/>
</dbReference>
<evidence type="ECO:0000313" key="10">
    <source>
        <dbReference type="Proteomes" id="UP000236161"/>
    </source>
</evidence>
<name>A0A2I0A248_9ASPA</name>
<comment type="catalytic activity">
    <reaction evidence="1">
        <text>a 1-acyl-sn-glycero-3-phosphate + an acyl-CoA = a 1,2-diacyl-sn-glycero-3-phosphate + CoA</text>
        <dbReference type="Rhea" id="RHEA:19709"/>
        <dbReference type="ChEBI" id="CHEBI:57287"/>
        <dbReference type="ChEBI" id="CHEBI:57970"/>
        <dbReference type="ChEBI" id="CHEBI:58342"/>
        <dbReference type="ChEBI" id="CHEBI:58608"/>
        <dbReference type="EC" id="2.3.1.51"/>
    </reaction>
</comment>
<dbReference type="InterPro" id="IPR002123">
    <property type="entry name" value="Plipid/glycerol_acylTrfase"/>
</dbReference>
<sequence>MVALLLRFFSVHYSRQTVALLFGSWLSLWPFLFEKLNKTKVIFSGDRVPSMERVLLFANHRTEVDWMYLWNLALRKGCLGYIKYVLKSSLMKLPVFGWGFQILEFVPVERNWTIDEPIIRRKLSTFKDPRDPLCEQKCMRSQHYAAERSLPVLKNVLLPKTKGFYACLEALRESLDAVYDITIAYKHSCPTFLDNAFGVDPAEVHIHVRRILPHEIPDSEEDVAAWLMDRFKTKDRLLSDFTEQGFFPCEGTEEELSTFSCVAYVLVSGVYLSYVTYFDVQPTATLGCLKALFCSKKNL</sequence>
<evidence type="ECO:0000256" key="3">
    <source>
        <dbReference type="ARBA" id="ARBA00005189"/>
    </source>
</evidence>
<gene>
    <name evidence="9" type="primary">LPAT4</name>
    <name evidence="9" type="ORF">AXF42_Ash004156</name>
</gene>
<keyword evidence="6 9" id="KW-0808">Transferase</keyword>
<evidence type="ECO:0000256" key="4">
    <source>
        <dbReference type="ARBA" id="ARBA00008655"/>
    </source>
</evidence>
<dbReference type="SUPFAM" id="SSF69593">
    <property type="entry name" value="Glycerol-3-phosphate (1)-acyltransferase"/>
    <property type="match status" value="1"/>
</dbReference>
<feature type="domain" description="Phospholipid/glycerol acyltransferase" evidence="8">
    <location>
        <begin position="54"/>
        <end position="165"/>
    </location>
</feature>
<evidence type="ECO:0000313" key="9">
    <source>
        <dbReference type="EMBL" id="PKA49615.1"/>
    </source>
</evidence>
<dbReference type="Proteomes" id="UP000236161">
    <property type="component" value="Unassembled WGS sequence"/>
</dbReference>
<proteinExistence type="inferred from homology"/>
<dbReference type="GO" id="GO:0012505">
    <property type="term" value="C:endomembrane system"/>
    <property type="evidence" value="ECO:0007669"/>
    <property type="project" value="TreeGrafter"/>
</dbReference>
<dbReference type="SMART" id="SM00563">
    <property type="entry name" value="PlsC"/>
    <property type="match status" value="1"/>
</dbReference>
<comment type="pathway">
    <text evidence="2">Phospholipid metabolism; CDP-diacylglycerol biosynthesis; CDP-diacylglycerol from sn-glycerol 3-phosphate: step 2/3.</text>
</comment>
<evidence type="ECO:0000256" key="2">
    <source>
        <dbReference type="ARBA" id="ARBA00004728"/>
    </source>
</evidence>
<dbReference type="OrthoDB" id="189226at2759"/>
<keyword evidence="7 9" id="KW-0012">Acyltransferase</keyword>
<evidence type="ECO:0000256" key="7">
    <source>
        <dbReference type="ARBA" id="ARBA00023315"/>
    </source>
</evidence>
<dbReference type="GO" id="GO:0016024">
    <property type="term" value="P:CDP-diacylglycerol biosynthetic process"/>
    <property type="evidence" value="ECO:0007669"/>
    <property type="project" value="UniProtKB-UniPathway"/>
</dbReference>
<accession>A0A2I0A248</accession>
<comment type="pathway">
    <text evidence="3">Lipid metabolism.</text>
</comment>